<evidence type="ECO:0000313" key="5">
    <source>
        <dbReference type="Proteomes" id="UP000287651"/>
    </source>
</evidence>
<dbReference type="InterPro" id="IPR016039">
    <property type="entry name" value="Thiolase-like"/>
</dbReference>
<dbReference type="EMBL" id="AMZH03001692">
    <property type="protein sequence ID" value="RRT78386.1"/>
    <property type="molecule type" value="Genomic_DNA"/>
</dbReference>
<dbReference type="InterPro" id="IPR000794">
    <property type="entry name" value="Beta-ketoacyl_synthase"/>
</dbReference>
<dbReference type="GO" id="GO:0005739">
    <property type="term" value="C:mitochondrion"/>
    <property type="evidence" value="ECO:0007669"/>
    <property type="project" value="TreeGrafter"/>
</dbReference>
<evidence type="ECO:0000259" key="3">
    <source>
        <dbReference type="Pfam" id="PF00109"/>
    </source>
</evidence>
<dbReference type="SUPFAM" id="SSF53901">
    <property type="entry name" value="Thiolase-like"/>
    <property type="match status" value="1"/>
</dbReference>
<evidence type="ECO:0000313" key="4">
    <source>
        <dbReference type="EMBL" id="RRT78386.1"/>
    </source>
</evidence>
<dbReference type="PANTHER" id="PTHR11712">
    <property type="entry name" value="POLYKETIDE SYNTHASE-RELATED"/>
    <property type="match status" value="1"/>
</dbReference>
<keyword evidence="2" id="KW-0808">Transferase</keyword>
<organism evidence="4 5">
    <name type="scientific">Ensete ventricosum</name>
    <name type="common">Abyssinian banana</name>
    <name type="synonym">Musa ensete</name>
    <dbReference type="NCBI Taxonomy" id="4639"/>
    <lineage>
        <taxon>Eukaryota</taxon>
        <taxon>Viridiplantae</taxon>
        <taxon>Streptophyta</taxon>
        <taxon>Embryophyta</taxon>
        <taxon>Tracheophyta</taxon>
        <taxon>Spermatophyta</taxon>
        <taxon>Magnoliopsida</taxon>
        <taxon>Liliopsida</taxon>
        <taxon>Zingiberales</taxon>
        <taxon>Musaceae</taxon>
        <taxon>Ensete</taxon>
    </lineage>
</organism>
<dbReference type="Pfam" id="PF00109">
    <property type="entry name" value="ketoacyl-synt"/>
    <property type="match status" value="1"/>
</dbReference>
<dbReference type="PANTHER" id="PTHR11712:SF297">
    <property type="entry name" value="3-OXOACYL-[ACYL-CARRIER-PROTEIN] SYNTHASE, MITOCHONDRIAL"/>
    <property type="match status" value="1"/>
</dbReference>
<comment type="caution">
    <text evidence="4">The sequence shown here is derived from an EMBL/GenBank/DDBJ whole genome shotgun (WGS) entry which is preliminary data.</text>
</comment>
<proteinExistence type="predicted"/>
<gene>
    <name evidence="4" type="ORF">B296_00024618</name>
</gene>
<dbReference type="AlphaFoldDB" id="A0A427AQ95"/>
<dbReference type="Proteomes" id="UP000287651">
    <property type="component" value="Unassembled WGS sequence"/>
</dbReference>
<protein>
    <recommendedName>
        <fullName evidence="1">beta-ketoacyl-[acyl-carrier-protein] synthase I</fullName>
        <ecNumber evidence="1">2.3.1.41</ecNumber>
    </recommendedName>
</protein>
<dbReference type="InterPro" id="IPR014030">
    <property type="entry name" value="Ketoacyl_synth_N"/>
</dbReference>
<dbReference type="GO" id="GO:0004315">
    <property type="term" value="F:3-oxoacyl-[acyl-carrier-protein] synthase activity"/>
    <property type="evidence" value="ECO:0007669"/>
    <property type="project" value="UniProtKB-EC"/>
</dbReference>
<accession>A0A427AQ95</accession>
<dbReference type="GO" id="GO:0006633">
    <property type="term" value="P:fatty acid biosynthetic process"/>
    <property type="evidence" value="ECO:0007669"/>
    <property type="project" value="TreeGrafter"/>
</dbReference>
<sequence length="255" mass="27225">MVTPLGCGVGETWRRLVDERCGVRALTPADLRMDGFDEATVMHTYDQLTSKVAAIVPCGNGEGKFDEEQWLQSKVFEKSNSIFCVRALSHRNLGCVFLPSLSTFRIRSLETYIIYGYRLILRYQGVSIGGGIGSISDILDAAQLICDKVLSHIILTCATGAHSIGDATRMIQFGDADVMVAGGTESSIEALSIAGFCRIGEGSGIMVLELLFDQAGDAVEANAIKSVFSGHATSGALALSSTKVLLLVLANLLKL</sequence>
<evidence type="ECO:0000256" key="1">
    <source>
        <dbReference type="ARBA" id="ARBA00013191"/>
    </source>
</evidence>
<evidence type="ECO:0000256" key="2">
    <source>
        <dbReference type="ARBA" id="ARBA00022679"/>
    </source>
</evidence>
<name>A0A427AQ95_ENSVE</name>
<reference evidence="4 5" key="1">
    <citation type="journal article" date="2014" name="Agronomy (Basel)">
        <title>A Draft Genome Sequence for Ensete ventricosum, the Drought-Tolerant Tree Against Hunger.</title>
        <authorList>
            <person name="Harrison J."/>
            <person name="Moore K.A."/>
            <person name="Paszkiewicz K."/>
            <person name="Jones T."/>
            <person name="Grant M."/>
            <person name="Ambacheew D."/>
            <person name="Muzemil S."/>
            <person name="Studholme D.J."/>
        </authorList>
    </citation>
    <scope>NUCLEOTIDE SEQUENCE [LARGE SCALE GENOMIC DNA]</scope>
</reference>
<dbReference type="Gene3D" id="3.40.47.10">
    <property type="match status" value="2"/>
</dbReference>
<dbReference type="EC" id="2.3.1.41" evidence="1"/>
<feature type="domain" description="Beta-ketoacyl synthase-like N-terminal" evidence="3">
    <location>
        <begin position="157"/>
        <end position="200"/>
    </location>
</feature>